<protein>
    <submittedName>
        <fullName evidence="1">Uncharacterized protein</fullName>
    </submittedName>
</protein>
<evidence type="ECO:0000313" key="1">
    <source>
        <dbReference type="EMBL" id="PKY39750.1"/>
    </source>
</evidence>
<dbReference type="Proteomes" id="UP000234323">
    <property type="component" value="Unassembled WGS sequence"/>
</dbReference>
<name>A0A2I1FZF4_9GLOM</name>
<reference evidence="1 2" key="1">
    <citation type="submission" date="2015-10" db="EMBL/GenBank/DDBJ databases">
        <title>Genome analyses suggest a sexual origin of heterokaryosis in a supposedly ancient asexual fungus.</title>
        <authorList>
            <person name="Ropars J."/>
            <person name="Sedzielewska K."/>
            <person name="Noel J."/>
            <person name="Charron P."/>
            <person name="Farinelli L."/>
            <person name="Marton T."/>
            <person name="Kruger M."/>
            <person name="Pelin A."/>
            <person name="Brachmann A."/>
            <person name="Corradi N."/>
        </authorList>
    </citation>
    <scope>NUCLEOTIDE SEQUENCE [LARGE SCALE GENOMIC DNA]</scope>
    <source>
        <strain evidence="1 2">A4</strain>
    </source>
</reference>
<dbReference type="AlphaFoldDB" id="A0A2I1FZF4"/>
<accession>A0A2I1FZF4</accession>
<comment type="caution">
    <text evidence="1">The sequence shown here is derived from an EMBL/GenBank/DDBJ whole genome shotgun (WGS) entry which is preliminary data.</text>
</comment>
<evidence type="ECO:0000313" key="2">
    <source>
        <dbReference type="Proteomes" id="UP000234323"/>
    </source>
</evidence>
<dbReference type="EMBL" id="LLXI01000075">
    <property type="protein sequence ID" value="PKY39750.1"/>
    <property type="molecule type" value="Genomic_DNA"/>
</dbReference>
<gene>
    <name evidence="1" type="ORF">RhiirA4_393869</name>
</gene>
<keyword evidence="2" id="KW-1185">Reference proteome</keyword>
<proteinExistence type="predicted"/>
<organism evidence="1 2">
    <name type="scientific">Rhizophagus irregularis</name>
    <dbReference type="NCBI Taxonomy" id="588596"/>
    <lineage>
        <taxon>Eukaryota</taxon>
        <taxon>Fungi</taxon>
        <taxon>Fungi incertae sedis</taxon>
        <taxon>Mucoromycota</taxon>
        <taxon>Glomeromycotina</taxon>
        <taxon>Glomeromycetes</taxon>
        <taxon>Glomerales</taxon>
        <taxon>Glomeraceae</taxon>
        <taxon>Rhizophagus</taxon>
    </lineage>
</organism>
<dbReference type="VEuPathDB" id="FungiDB:FUN_007261"/>
<sequence length="72" mass="8002">MNPENVRTYATVLGVGSVIGVWKAVESSVGKTEERLEEQINKTEGRINQRLNKTDEKLDAIIEGIAFKENSP</sequence>